<proteinExistence type="predicted"/>
<dbReference type="EMBL" id="LAZR01036682">
    <property type="protein sequence ID" value="KKL24201.1"/>
    <property type="molecule type" value="Genomic_DNA"/>
</dbReference>
<organism evidence="1">
    <name type="scientific">marine sediment metagenome</name>
    <dbReference type="NCBI Taxonomy" id="412755"/>
    <lineage>
        <taxon>unclassified sequences</taxon>
        <taxon>metagenomes</taxon>
        <taxon>ecological metagenomes</taxon>
    </lineage>
</organism>
<comment type="caution">
    <text evidence="1">The sequence shown here is derived from an EMBL/GenBank/DDBJ whole genome shotgun (WGS) entry which is preliminary data.</text>
</comment>
<protein>
    <submittedName>
        <fullName evidence="1">Uncharacterized protein</fullName>
    </submittedName>
</protein>
<gene>
    <name evidence="1" type="ORF">LCGC14_2417680</name>
</gene>
<sequence>MKYICDTAKECADTICRHRKPHETHDACYRVWCKDVSCHVRCNPVPVSLFEEMVRGIYSTPAPKMETHACYYCQHEGTDVNRIATPLSKFNEKQTVYCCDDGDGCGKRVKAKRVMREANGPEDTIRNLGANDHERDLRRIVISTLAKWDKRPRPALGSVVNEAVARIVELSRPETP</sequence>
<name>A0A0F9E2T0_9ZZZZ</name>
<accession>A0A0F9E2T0</accession>
<evidence type="ECO:0000313" key="1">
    <source>
        <dbReference type="EMBL" id="KKL24201.1"/>
    </source>
</evidence>
<dbReference type="AlphaFoldDB" id="A0A0F9E2T0"/>
<reference evidence="1" key="1">
    <citation type="journal article" date="2015" name="Nature">
        <title>Complex archaea that bridge the gap between prokaryotes and eukaryotes.</title>
        <authorList>
            <person name="Spang A."/>
            <person name="Saw J.H."/>
            <person name="Jorgensen S.L."/>
            <person name="Zaremba-Niedzwiedzka K."/>
            <person name="Martijn J."/>
            <person name="Lind A.E."/>
            <person name="van Eijk R."/>
            <person name="Schleper C."/>
            <person name="Guy L."/>
            <person name="Ettema T.J."/>
        </authorList>
    </citation>
    <scope>NUCLEOTIDE SEQUENCE</scope>
</reference>